<evidence type="ECO:0000256" key="2">
    <source>
        <dbReference type="SAM" id="MobiDB-lite"/>
    </source>
</evidence>
<keyword evidence="1" id="KW-0175">Coiled coil</keyword>
<feature type="compositionally biased region" description="Low complexity" evidence="2">
    <location>
        <begin position="1"/>
        <end position="13"/>
    </location>
</feature>
<dbReference type="PANTHER" id="PTHR23052:SF1">
    <property type="entry name" value="AXONEMAL DYNEIN LIGHT CHAIN DOMAIN-CONTAINING PROTEIN 1"/>
    <property type="match status" value="1"/>
</dbReference>
<dbReference type="PANTHER" id="PTHR23052">
    <property type="entry name" value="AXONEMAL DYNEIN LIGHT CHAIN DOMAIN-CONTAINING PROTEIN 1"/>
    <property type="match status" value="1"/>
</dbReference>
<gene>
    <name evidence="3" type="ORF">XNOV1_A021709</name>
</gene>
<evidence type="ECO:0000256" key="1">
    <source>
        <dbReference type="ARBA" id="ARBA00023054"/>
    </source>
</evidence>
<dbReference type="AlphaFoldDB" id="A0AAV1FHM4"/>
<name>A0AAV1FHM4_XYRNO</name>
<feature type="region of interest" description="Disordered" evidence="2">
    <location>
        <begin position="1"/>
        <end position="27"/>
    </location>
</feature>
<proteinExistence type="predicted"/>
<dbReference type="GO" id="GO:0005737">
    <property type="term" value="C:cytoplasm"/>
    <property type="evidence" value="ECO:0007669"/>
    <property type="project" value="UniProtKB-ARBA"/>
</dbReference>
<sequence>MSASVRASSAPSSTRPEGEHDGAGDGAKLNSQVLVEGQKTPLPPINNKISSDELLVSLSSTVCNEITLGHTAHNRNCKGCGIRRPDAVWHHPLGRKKYKYFLEQPTSVTAAGRDISFLCDAVVTQRKSSPLPPVTGKSGIGDTQNLSILESLIPEEYRIVKNKGLQSLQFYEDAFTVQLQDNEQRLRVFPSLKPSGRLEVVQLMRMMDDMLEKAGVDQQSKELTELSQMEQLLKVVQDEQNIYNIVFHELIRQVSVSCSERGQLLSKLRQRYQSLMERIPQCLKALHTEVVAQRALDRRLTEEIQHIKISMQELSVELSKIREHDVLVSQQAEFAYRQLAGALDQTNTSTDMVQGYSELYELQRGRLEAQLLRMTEERDCWSQFTVCLALKVISVKKLQLVSQMHLSEQRCTKTAKHCSIFLTSEDTKDLNIIVELCDYWKEQLTAFVSQLKTTEHAQREQMTSIQQGINKWLTFCDSQTQSPNTKYDDSSLEKIHADLKEWSNMLTLLSECYQGETLLSGQQTLTELTRAQERLLNMSLELFRRHPAPDGEASEGQKDLRELDKDLSEFLKQLDAHITGETGIYAQIRSLFGSMESEDSKLSAVIGRPEMISTSDWLRLGKALHNWQTLAEDISKNFSTQAEVENDKSKPNIYQETKSLSEKTQKFITDLSSFVVSENQRLSEEVTSIHMAQTRWMLNLLLVMVPDHSEDQNQVQDQHNRMNVSLQTLDDDAKVLAERLGHFSKYITSSCKLILEKQIQQNPRDMEIENEITECGKLERECADWVETSRILLLGVKDGPVELPVKPADRASTSDVLVPTVDDLKIVVNREVSAEPTTKQEPLEEQRGVPTSTGEPSVCESPVVKLIDFDGHITSRKLGQRIVRLNGTEELVLSPATDNSQNVFSDLTTVGLMQQKLHDSELRVQSAEQRALEAEEALQVALQENQDMKRQLQGWPSLEPDLREEKKKTPPPSTATPPAPLKKSTAETKSSSSSKKTKKR</sequence>
<keyword evidence="4" id="KW-1185">Reference proteome</keyword>
<dbReference type="Pfam" id="PF10211">
    <property type="entry name" value="Ax_dynein_light"/>
    <property type="match status" value="1"/>
</dbReference>
<organism evidence="3 4">
    <name type="scientific">Xyrichtys novacula</name>
    <name type="common">Pearly razorfish</name>
    <name type="synonym">Hemipteronotus novacula</name>
    <dbReference type="NCBI Taxonomy" id="13765"/>
    <lineage>
        <taxon>Eukaryota</taxon>
        <taxon>Metazoa</taxon>
        <taxon>Chordata</taxon>
        <taxon>Craniata</taxon>
        <taxon>Vertebrata</taxon>
        <taxon>Euteleostomi</taxon>
        <taxon>Actinopterygii</taxon>
        <taxon>Neopterygii</taxon>
        <taxon>Teleostei</taxon>
        <taxon>Neoteleostei</taxon>
        <taxon>Acanthomorphata</taxon>
        <taxon>Eupercaria</taxon>
        <taxon>Labriformes</taxon>
        <taxon>Labridae</taxon>
        <taxon>Xyrichtys</taxon>
    </lineage>
</organism>
<feature type="compositionally biased region" description="Pro residues" evidence="2">
    <location>
        <begin position="970"/>
        <end position="980"/>
    </location>
</feature>
<evidence type="ECO:0000313" key="4">
    <source>
        <dbReference type="Proteomes" id="UP001178508"/>
    </source>
</evidence>
<dbReference type="Proteomes" id="UP001178508">
    <property type="component" value="Chromosome 7"/>
</dbReference>
<reference evidence="3" key="1">
    <citation type="submission" date="2023-08" db="EMBL/GenBank/DDBJ databases">
        <authorList>
            <person name="Alioto T."/>
            <person name="Alioto T."/>
            <person name="Gomez Garrido J."/>
        </authorList>
    </citation>
    <scope>NUCLEOTIDE SEQUENCE</scope>
</reference>
<protein>
    <submittedName>
        <fullName evidence="3">Axonemal dynein light chain domain-containing protein 1 isoform X1</fullName>
    </submittedName>
</protein>
<feature type="region of interest" description="Disordered" evidence="2">
    <location>
        <begin position="948"/>
        <end position="1000"/>
    </location>
</feature>
<accession>A0AAV1FHM4</accession>
<dbReference type="InterPro" id="IPR019347">
    <property type="entry name" value="Axonemal_dynein_light_chain"/>
</dbReference>
<feature type="compositionally biased region" description="Low complexity" evidence="2">
    <location>
        <begin position="981"/>
        <end position="994"/>
    </location>
</feature>
<evidence type="ECO:0000313" key="3">
    <source>
        <dbReference type="EMBL" id="CAJ1060906.1"/>
    </source>
</evidence>
<dbReference type="InterPro" id="IPR052845">
    <property type="entry name" value="Axonemal_dynein_LC_domain"/>
</dbReference>
<dbReference type="EMBL" id="OY660870">
    <property type="protein sequence ID" value="CAJ1060906.1"/>
    <property type="molecule type" value="Genomic_DNA"/>
</dbReference>
<feature type="region of interest" description="Disordered" evidence="2">
    <location>
        <begin position="832"/>
        <end position="857"/>
    </location>
</feature>